<evidence type="ECO:0000313" key="1">
    <source>
        <dbReference type="EMBL" id="KIK53312.1"/>
    </source>
</evidence>
<dbReference type="Proteomes" id="UP000053593">
    <property type="component" value="Unassembled WGS sequence"/>
</dbReference>
<reference evidence="1 2" key="1">
    <citation type="submission" date="2014-04" db="EMBL/GenBank/DDBJ databases">
        <title>Evolutionary Origins and Diversification of the Mycorrhizal Mutualists.</title>
        <authorList>
            <consortium name="DOE Joint Genome Institute"/>
            <consortium name="Mycorrhizal Genomics Consortium"/>
            <person name="Kohler A."/>
            <person name="Kuo A."/>
            <person name="Nagy L.G."/>
            <person name="Floudas D."/>
            <person name="Copeland A."/>
            <person name="Barry K.W."/>
            <person name="Cichocki N."/>
            <person name="Veneault-Fourrey C."/>
            <person name="LaButti K."/>
            <person name="Lindquist E.A."/>
            <person name="Lipzen A."/>
            <person name="Lundell T."/>
            <person name="Morin E."/>
            <person name="Murat C."/>
            <person name="Riley R."/>
            <person name="Ohm R."/>
            <person name="Sun H."/>
            <person name="Tunlid A."/>
            <person name="Henrissat B."/>
            <person name="Grigoriev I.V."/>
            <person name="Hibbett D.S."/>
            <person name="Martin F."/>
        </authorList>
    </citation>
    <scope>NUCLEOTIDE SEQUENCE [LARGE SCALE GENOMIC DNA]</scope>
    <source>
        <strain evidence="1 2">FD-317 M1</strain>
    </source>
</reference>
<proteinExistence type="predicted"/>
<dbReference type="OrthoDB" id="5596707at2759"/>
<name>A0A0D0C636_9AGAR</name>
<dbReference type="AlphaFoldDB" id="A0A0D0C636"/>
<dbReference type="HOGENOM" id="CLU_1619231_0_0_1"/>
<organism evidence="1 2">
    <name type="scientific">Collybiopsis luxurians FD-317 M1</name>
    <dbReference type="NCBI Taxonomy" id="944289"/>
    <lineage>
        <taxon>Eukaryota</taxon>
        <taxon>Fungi</taxon>
        <taxon>Dikarya</taxon>
        <taxon>Basidiomycota</taxon>
        <taxon>Agaricomycotina</taxon>
        <taxon>Agaricomycetes</taxon>
        <taxon>Agaricomycetidae</taxon>
        <taxon>Agaricales</taxon>
        <taxon>Marasmiineae</taxon>
        <taxon>Omphalotaceae</taxon>
        <taxon>Collybiopsis</taxon>
        <taxon>Collybiopsis luxurians</taxon>
    </lineage>
</organism>
<evidence type="ECO:0000313" key="2">
    <source>
        <dbReference type="Proteomes" id="UP000053593"/>
    </source>
</evidence>
<dbReference type="EMBL" id="KN834830">
    <property type="protein sequence ID" value="KIK53312.1"/>
    <property type="molecule type" value="Genomic_DNA"/>
</dbReference>
<sequence length="164" mass="18594">MSPDEMFEFLIEDQDGMGAGSVVQRNAVTWFHQDMPEENEQKDMMQDSHGGLGHTEGLAKNVLFWFRDVTIYLQLHVQDCASDHVLMGKLFDVLTRSTIKACAIGDAEVTITDPNSGRYVMLTYPQGLIASRMPINTLRYNDWPNLKLLDYLDQASDKESNANF</sequence>
<protein>
    <submittedName>
        <fullName evidence="1">Uncharacterized protein</fullName>
    </submittedName>
</protein>
<keyword evidence="2" id="KW-1185">Reference proteome</keyword>
<gene>
    <name evidence="1" type="ORF">GYMLUDRAFT_63719</name>
</gene>
<accession>A0A0D0C636</accession>